<evidence type="ECO:0000256" key="6">
    <source>
        <dbReference type="ARBA" id="ARBA00038440"/>
    </source>
</evidence>
<dbReference type="GO" id="GO:0005737">
    <property type="term" value="C:cytoplasm"/>
    <property type="evidence" value="ECO:0007669"/>
    <property type="project" value="TreeGrafter"/>
</dbReference>
<evidence type="ECO:0000256" key="9">
    <source>
        <dbReference type="ARBA" id="ARBA00047664"/>
    </source>
</evidence>
<dbReference type="SUPFAM" id="SSF53328">
    <property type="entry name" value="Formyltransferase"/>
    <property type="match status" value="1"/>
</dbReference>
<evidence type="ECO:0000313" key="12">
    <source>
        <dbReference type="Proteomes" id="UP000799776"/>
    </source>
</evidence>
<feature type="domain" description="Formyl transferase N-terminal" evidence="10">
    <location>
        <begin position="8"/>
        <end position="205"/>
    </location>
</feature>
<dbReference type="EC" id="2.1.2.2" evidence="2"/>
<comment type="caution">
    <text evidence="11">The sequence shown here is derived from an EMBL/GenBank/DDBJ whole genome shotgun (WGS) entry which is preliminary data.</text>
</comment>
<comment type="similarity">
    <text evidence="6">Belongs to the GART family.</text>
</comment>
<evidence type="ECO:0000259" key="10">
    <source>
        <dbReference type="Pfam" id="PF00551"/>
    </source>
</evidence>
<evidence type="ECO:0000313" key="11">
    <source>
        <dbReference type="EMBL" id="KAF2084708.1"/>
    </source>
</evidence>
<evidence type="ECO:0000256" key="2">
    <source>
        <dbReference type="ARBA" id="ARBA00012254"/>
    </source>
</evidence>
<organism evidence="11 12">
    <name type="scientific">Saccharata proteae CBS 121410</name>
    <dbReference type="NCBI Taxonomy" id="1314787"/>
    <lineage>
        <taxon>Eukaryota</taxon>
        <taxon>Fungi</taxon>
        <taxon>Dikarya</taxon>
        <taxon>Ascomycota</taxon>
        <taxon>Pezizomycotina</taxon>
        <taxon>Dothideomycetes</taxon>
        <taxon>Dothideomycetes incertae sedis</taxon>
        <taxon>Botryosphaeriales</taxon>
        <taxon>Saccharataceae</taxon>
        <taxon>Saccharata</taxon>
    </lineage>
</organism>
<dbReference type="GO" id="GO:0004644">
    <property type="term" value="F:phosphoribosylglycinamide formyltransferase activity"/>
    <property type="evidence" value="ECO:0007669"/>
    <property type="project" value="UniProtKB-EC"/>
</dbReference>
<dbReference type="InterPro" id="IPR004607">
    <property type="entry name" value="GART"/>
</dbReference>
<dbReference type="PANTHER" id="PTHR43369">
    <property type="entry name" value="PHOSPHORIBOSYLGLYCINAMIDE FORMYLTRANSFERASE"/>
    <property type="match status" value="1"/>
</dbReference>
<gene>
    <name evidence="11" type="ORF">K490DRAFT_59347</name>
</gene>
<accession>A0A9P4HQ95</accession>
<proteinExistence type="inferred from homology"/>
<comment type="catalytic activity">
    <reaction evidence="9">
        <text>N(1)-(5-phospho-beta-D-ribosyl)glycinamide + (6R)-10-formyltetrahydrofolate = N(2)-formyl-N(1)-(5-phospho-beta-D-ribosyl)glycinamide + (6S)-5,6,7,8-tetrahydrofolate + H(+)</text>
        <dbReference type="Rhea" id="RHEA:15053"/>
        <dbReference type="ChEBI" id="CHEBI:15378"/>
        <dbReference type="ChEBI" id="CHEBI:57453"/>
        <dbReference type="ChEBI" id="CHEBI:143788"/>
        <dbReference type="ChEBI" id="CHEBI:147286"/>
        <dbReference type="ChEBI" id="CHEBI:195366"/>
        <dbReference type="EC" id="2.1.2.2"/>
    </reaction>
</comment>
<keyword evidence="5" id="KW-0658">Purine biosynthesis</keyword>
<dbReference type="PANTHER" id="PTHR43369:SF2">
    <property type="entry name" value="PHOSPHORIBOSYLGLYCINAMIDE FORMYLTRANSFERASE"/>
    <property type="match status" value="1"/>
</dbReference>
<dbReference type="InterPro" id="IPR002376">
    <property type="entry name" value="Formyl_transf_N"/>
</dbReference>
<sequence>MSEKHHTRITVLISGSGTNLQALIDACKDGRIPNTSIIRVISNKKDVGGIHKARAAGILDHFHSLPACRARHPELSPTEQREKFDAELAEVILKDKPDLVVCAGYMLVMSNAVLDPLIDAKVPIINLHPALPGEYNGIKAIERAHADWRAGKISRTGVMIHYVIREVDMGTPILTKEIPFVPGEDDELDPFETKLHKVEWQAIVEGTVLAIRKLWAERGEDV</sequence>
<name>A0A9P4HQ95_9PEZI</name>
<dbReference type="NCBIfam" id="TIGR00639">
    <property type="entry name" value="PurN"/>
    <property type="match status" value="1"/>
</dbReference>
<dbReference type="AlphaFoldDB" id="A0A9P4HQ95"/>
<evidence type="ECO:0000256" key="5">
    <source>
        <dbReference type="ARBA" id="ARBA00022755"/>
    </source>
</evidence>
<evidence type="ECO:0000256" key="1">
    <source>
        <dbReference type="ARBA" id="ARBA00005054"/>
    </source>
</evidence>
<evidence type="ECO:0000256" key="4">
    <source>
        <dbReference type="ARBA" id="ARBA00022679"/>
    </source>
</evidence>
<evidence type="ECO:0000256" key="3">
    <source>
        <dbReference type="ARBA" id="ARBA00022076"/>
    </source>
</evidence>
<dbReference type="OrthoDB" id="5575075at2759"/>
<protein>
    <recommendedName>
        <fullName evidence="3">Phosphoribosylglycinamide formyltransferase</fullName>
        <ecNumber evidence="2">2.1.2.2</ecNumber>
    </recommendedName>
    <alternativeName>
        <fullName evidence="8">5'-phosphoribosylglycinamide transformylase</fullName>
    </alternativeName>
    <alternativeName>
        <fullName evidence="7">GAR transformylase</fullName>
    </alternativeName>
</protein>
<dbReference type="Gene3D" id="3.40.50.170">
    <property type="entry name" value="Formyl transferase, N-terminal domain"/>
    <property type="match status" value="1"/>
</dbReference>
<dbReference type="Proteomes" id="UP000799776">
    <property type="component" value="Unassembled WGS sequence"/>
</dbReference>
<evidence type="ECO:0000256" key="8">
    <source>
        <dbReference type="ARBA" id="ARBA00041682"/>
    </source>
</evidence>
<keyword evidence="12" id="KW-1185">Reference proteome</keyword>
<dbReference type="InterPro" id="IPR036477">
    <property type="entry name" value="Formyl_transf_N_sf"/>
</dbReference>
<evidence type="ECO:0000256" key="7">
    <source>
        <dbReference type="ARBA" id="ARBA00041324"/>
    </source>
</evidence>
<reference evidence="11" key="1">
    <citation type="journal article" date="2020" name="Stud. Mycol.">
        <title>101 Dothideomycetes genomes: a test case for predicting lifestyles and emergence of pathogens.</title>
        <authorList>
            <person name="Haridas S."/>
            <person name="Albert R."/>
            <person name="Binder M."/>
            <person name="Bloem J."/>
            <person name="Labutti K."/>
            <person name="Salamov A."/>
            <person name="Andreopoulos B."/>
            <person name="Baker S."/>
            <person name="Barry K."/>
            <person name="Bills G."/>
            <person name="Bluhm B."/>
            <person name="Cannon C."/>
            <person name="Castanera R."/>
            <person name="Culley D."/>
            <person name="Daum C."/>
            <person name="Ezra D."/>
            <person name="Gonzalez J."/>
            <person name="Henrissat B."/>
            <person name="Kuo A."/>
            <person name="Liang C."/>
            <person name="Lipzen A."/>
            <person name="Lutzoni F."/>
            <person name="Magnuson J."/>
            <person name="Mondo S."/>
            <person name="Nolan M."/>
            <person name="Ohm R."/>
            <person name="Pangilinan J."/>
            <person name="Park H.-J."/>
            <person name="Ramirez L."/>
            <person name="Alfaro M."/>
            <person name="Sun H."/>
            <person name="Tritt A."/>
            <person name="Yoshinaga Y."/>
            <person name="Zwiers L.-H."/>
            <person name="Turgeon B."/>
            <person name="Goodwin S."/>
            <person name="Spatafora J."/>
            <person name="Crous P."/>
            <person name="Grigoriev I."/>
        </authorList>
    </citation>
    <scope>NUCLEOTIDE SEQUENCE</scope>
    <source>
        <strain evidence="11">CBS 121410</strain>
    </source>
</reference>
<comment type="pathway">
    <text evidence="1">Purine metabolism; IMP biosynthesis via de novo pathway; N(2)-formyl-N(1)-(5-phospho-D-ribosyl)glycinamide from N(1)-(5-phospho-D-ribosyl)glycinamide (10-formyl THF route): step 1/1.</text>
</comment>
<keyword evidence="4" id="KW-0808">Transferase</keyword>
<dbReference type="GO" id="GO:0006189">
    <property type="term" value="P:'de novo' IMP biosynthetic process"/>
    <property type="evidence" value="ECO:0007669"/>
    <property type="project" value="InterPro"/>
</dbReference>
<dbReference type="EMBL" id="ML978738">
    <property type="protein sequence ID" value="KAF2084708.1"/>
    <property type="molecule type" value="Genomic_DNA"/>
</dbReference>
<dbReference type="FunFam" id="3.40.50.170:FF:000009">
    <property type="entry name" value="Phosphoribosylglycinamide formyltransferase (Eurofung)"/>
    <property type="match status" value="1"/>
</dbReference>
<dbReference type="Pfam" id="PF00551">
    <property type="entry name" value="Formyl_trans_N"/>
    <property type="match status" value="1"/>
</dbReference>